<evidence type="ECO:0000259" key="11">
    <source>
        <dbReference type="PROSITE" id="PS50113"/>
    </source>
</evidence>
<dbReference type="PANTHER" id="PTHR43065">
    <property type="entry name" value="SENSOR HISTIDINE KINASE"/>
    <property type="match status" value="1"/>
</dbReference>
<dbReference type="RefSeq" id="WP_255188677.1">
    <property type="nucleotide sequence ID" value="NZ_CP113517.1"/>
</dbReference>
<organism evidence="12 13">
    <name type="scientific">Methylomonas rapida</name>
    <dbReference type="NCBI Taxonomy" id="2963939"/>
    <lineage>
        <taxon>Bacteria</taxon>
        <taxon>Pseudomonadati</taxon>
        <taxon>Pseudomonadota</taxon>
        <taxon>Gammaproteobacteria</taxon>
        <taxon>Methylococcales</taxon>
        <taxon>Methylococcaceae</taxon>
        <taxon>Methylomonas</taxon>
    </lineage>
</organism>
<accession>A0ABY7GHQ3</accession>
<dbReference type="NCBIfam" id="TIGR00229">
    <property type="entry name" value="sensory_box"/>
    <property type="match status" value="2"/>
</dbReference>
<dbReference type="Gene3D" id="1.10.287.130">
    <property type="match status" value="1"/>
</dbReference>
<keyword evidence="7" id="KW-0067">ATP-binding</keyword>
<keyword evidence="6" id="KW-0418">Kinase</keyword>
<dbReference type="SUPFAM" id="SSF47384">
    <property type="entry name" value="Homodimeric domain of signal transducing histidine kinase"/>
    <property type="match status" value="1"/>
</dbReference>
<dbReference type="InterPro" id="IPR013655">
    <property type="entry name" value="PAS_fold_3"/>
</dbReference>
<evidence type="ECO:0000256" key="1">
    <source>
        <dbReference type="ARBA" id="ARBA00000085"/>
    </source>
</evidence>
<dbReference type="InterPro" id="IPR000700">
    <property type="entry name" value="PAS-assoc_C"/>
</dbReference>
<dbReference type="CDD" id="cd00130">
    <property type="entry name" value="PAS"/>
    <property type="match status" value="2"/>
</dbReference>
<feature type="domain" description="Histidine kinase" evidence="9">
    <location>
        <begin position="400"/>
        <end position="614"/>
    </location>
</feature>
<evidence type="ECO:0000256" key="6">
    <source>
        <dbReference type="ARBA" id="ARBA00022777"/>
    </source>
</evidence>
<dbReference type="SMART" id="SM00091">
    <property type="entry name" value="PAS"/>
    <property type="match status" value="2"/>
</dbReference>
<evidence type="ECO:0000259" key="10">
    <source>
        <dbReference type="PROSITE" id="PS50112"/>
    </source>
</evidence>
<dbReference type="PROSITE" id="PS50113">
    <property type="entry name" value="PAC"/>
    <property type="match status" value="1"/>
</dbReference>
<feature type="domain" description="PAS" evidence="10">
    <location>
        <begin position="115"/>
        <end position="158"/>
    </location>
</feature>
<dbReference type="PROSITE" id="PS50112">
    <property type="entry name" value="PAS"/>
    <property type="match status" value="2"/>
</dbReference>
<dbReference type="Pfam" id="PF08447">
    <property type="entry name" value="PAS_3"/>
    <property type="match status" value="1"/>
</dbReference>
<evidence type="ECO:0000256" key="8">
    <source>
        <dbReference type="ARBA" id="ARBA00023012"/>
    </source>
</evidence>
<proteinExistence type="predicted"/>
<dbReference type="Gene3D" id="3.30.450.20">
    <property type="entry name" value="PAS domain"/>
    <property type="match status" value="2"/>
</dbReference>
<dbReference type="Proteomes" id="UP001162780">
    <property type="component" value="Chromosome"/>
</dbReference>
<dbReference type="SUPFAM" id="SSF55785">
    <property type="entry name" value="PYP-like sensor domain (PAS domain)"/>
    <property type="match status" value="2"/>
</dbReference>
<dbReference type="InterPro" id="IPR036097">
    <property type="entry name" value="HisK_dim/P_sf"/>
</dbReference>
<evidence type="ECO:0000256" key="7">
    <source>
        <dbReference type="ARBA" id="ARBA00022840"/>
    </source>
</evidence>
<evidence type="ECO:0000256" key="5">
    <source>
        <dbReference type="ARBA" id="ARBA00022741"/>
    </source>
</evidence>
<feature type="domain" description="PAC" evidence="11">
    <location>
        <begin position="310"/>
        <end position="362"/>
    </location>
</feature>
<evidence type="ECO:0000259" key="9">
    <source>
        <dbReference type="PROSITE" id="PS50109"/>
    </source>
</evidence>
<name>A0ABY7GHQ3_9GAMM</name>
<sequence>MIYSDELYVFNAESLKICWVSAQAARAVGHTRHALQERAIFEVFPTLTKARVADLLAALQNDPYSGLRQQNLQQGKNGTPSTVFLHLESFSDQGHRYVHARVEHVVAPDQVHEHQLHLTRFVMENVSVEVYWLDQYGHIYYANRQACQALGYSQAELLRLKVDDIDPLCPMSRWQRYWTSLKKEGSLFFETLHRAKDGRVFPVNVLANFLRIGEFEYSVAFARDISNRKQLEARLGSLVSVINVIIWSTNAEWEVDYVSPQIKDLLGLSPELFIGYKLLEIFRSERVHRDDRTALVAGVERLRQGEDAVRNIELRLENAQGAWQWLALNMSVVRDANGRVQQVVGSSHDISLQKQEEARLLDLNAELDIRVRQELAKNQKNDMLLQQQSRLVAMGEMIGNIAHQWRQPLNALAIILLNVEDALAHGEINTRDMQQALQRSQQILADMSRTIDDFRGFFNNNKLLMDIALGDLVKTNLRLLEASMVYHHIALTLLNGDCPARAMVHSGELSQVLLCLINNAKEQILANDVREGEITVRLEQTDDYAVIDICDNAGGIAEEHLSRVFDTYFTTKPEGLGLGLYISNLSIQQTMHGHIEVKNWQKGAKFSVFIPKLSTSGSVCR</sequence>
<dbReference type="SMART" id="SM00086">
    <property type="entry name" value="PAC"/>
    <property type="match status" value="2"/>
</dbReference>
<comment type="catalytic activity">
    <reaction evidence="1">
        <text>ATP + protein L-histidine = ADP + protein N-phospho-L-histidine.</text>
        <dbReference type="EC" id="2.7.13.3"/>
    </reaction>
</comment>
<evidence type="ECO:0000313" key="13">
    <source>
        <dbReference type="Proteomes" id="UP001162780"/>
    </source>
</evidence>
<reference evidence="12" key="1">
    <citation type="submission" date="2022-11" db="EMBL/GenBank/DDBJ databases">
        <title>Methylomonas rapida sp. nov., Carotenoid-Producing Obligate Methanotrophs with High Growth Characteristics and Biotechnological Potential.</title>
        <authorList>
            <person name="Tikhonova E.N."/>
            <person name="Suleimanov R.Z."/>
            <person name="Miroshnikov K."/>
            <person name="Oshkin I.Y."/>
            <person name="Belova S.E."/>
            <person name="Danilova O.V."/>
            <person name="Ashikhmin A."/>
            <person name="Konopkin A."/>
            <person name="But S.Y."/>
            <person name="Khmelenina V.N."/>
            <person name="Kuznetsov N."/>
            <person name="Pimenov N.V."/>
            <person name="Dedysh S.N."/>
        </authorList>
    </citation>
    <scope>NUCLEOTIDE SEQUENCE</scope>
    <source>
        <strain evidence="12">MP1</strain>
    </source>
</reference>
<dbReference type="InterPro" id="IPR005467">
    <property type="entry name" value="His_kinase_dom"/>
</dbReference>
<dbReference type="InterPro" id="IPR001610">
    <property type="entry name" value="PAC"/>
</dbReference>
<dbReference type="PRINTS" id="PR00344">
    <property type="entry name" value="BCTRLSENSOR"/>
</dbReference>
<evidence type="ECO:0000256" key="4">
    <source>
        <dbReference type="ARBA" id="ARBA00022679"/>
    </source>
</evidence>
<feature type="domain" description="PAS" evidence="10">
    <location>
        <begin position="231"/>
        <end position="306"/>
    </location>
</feature>
<dbReference type="PROSITE" id="PS50109">
    <property type="entry name" value="HIS_KIN"/>
    <property type="match status" value="1"/>
</dbReference>
<evidence type="ECO:0000256" key="2">
    <source>
        <dbReference type="ARBA" id="ARBA00012438"/>
    </source>
</evidence>
<evidence type="ECO:0000256" key="3">
    <source>
        <dbReference type="ARBA" id="ARBA00022553"/>
    </source>
</evidence>
<dbReference type="SUPFAM" id="SSF55874">
    <property type="entry name" value="ATPase domain of HSP90 chaperone/DNA topoisomerase II/histidine kinase"/>
    <property type="match status" value="1"/>
</dbReference>
<dbReference type="Pfam" id="PF13426">
    <property type="entry name" value="PAS_9"/>
    <property type="match status" value="1"/>
</dbReference>
<keyword evidence="3" id="KW-0597">Phosphoprotein</keyword>
<keyword evidence="8" id="KW-0902">Two-component regulatory system</keyword>
<protein>
    <recommendedName>
        <fullName evidence="2">histidine kinase</fullName>
        <ecNumber evidence="2">2.7.13.3</ecNumber>
    </recommendedName>
</protein>
<dbReference type="Gene3D" id="3.30.565.10">
    <property type="entry name" value="Histidine kinase-like ATPase, C-terminal domain"/>
    <property type="match status" value="1"/>
</dbReference>
<keyword evidence="5" id="KW-0547">Nucleotide-binding</keyword>
<keyword evidence="13" id="KW-1185">Reference proteome</keyword>
<dbReference type="InterPro" id="IPR035965">
    <property type="entry name" value="PAS-like_dom_sf"/>
</dbReference>
<dbReference type="InterPro" id="IPR003594">
    <property type="entry name" value="HATPase_dom"/>
</dbReference>
<dbReference type="InterPro" id="IPR036890">
    <property type="entry name" value="HATPase_C_sf"/>
</dbReference>
<keyword evidence="4" id="KW-0808">Transferase</keyword>
<dbReference type="SMART" id="SM00387">
    <property type="entry name" value="HATPase_c"/>
    <property type="match status" value="1"/>
</dbReference>
<gene>
    <name evidence="12" type="ORF">NM686_015060</name>
</gene>
<dbReference type="InterPro" id="IPR003661">
    <property type="entry name" value="HisK_dim/P_dom"/>
</dbReference>
<dbReference type="EC" id="2.7.13.3" evidence="2"/>
<dbReference type="Pfam" id="PF02518">
    <property type="entry name" value="HATPase_c"/>
    <property type="match status" value="1"/>
</dbReference>
<dbReference type="EMBL" id="CP113517">
    <property type="protein sequence ID" value="WAR43690.1"/>
    <property type="molecule type" value="Genomic_DNA"/>
</dbReference>
<dbReference type="InterPro" id="IPR004358">
    <property type="entry name" value="Sig_transdc_His_kin-like_C"/>
</dbReference>
<dbReference type="CDD" id="cd00082">
    <property type="entry name" value="HisKA"/>
    <property type="match status" value="1"/>
</dbReference>
<evidence type="ECO:0000313" key="12">
    <source>
        <dbReference type="EMBL" id="WAR43690.1"/>
    </source>
</evidence>
<dbReference type="PANTHER" id="PTHR43065:SF10">
    <property type="entry name" value="PEROXIDE STRESS-ACTIVATED HISTIDINE KINASE MAK3"/>
    <property type="match status" value="1"/>
</dbReference>
<dbReference type="InterPro" id="IPR000014">
    <property type="entry name" value="PAS"/>
</dbReference>